<dbReference type="FunFam" id="3.30.40.10:FF:000230">
    <property type="entry name" value="RBR-type E3 ubiquitin transferase"/>
    <property type="match status" value="1"/>
</dbReference>
<dbReference type="PROSITE" id="PS51873">
    <property type="entry name" value="TRIAD"/>
    <property type="match status" value="1"/>
</dbReference>
<gene>
    <name evidence="17" type="ORF">V5N11_034897</name>
</gene>
<comment type="function">
    <text evidence="3">Might act as an E3 ubiquitin-protein ligase, or as part of E3 complex, which accepts ubiquitin from specific E2 ubiquitin-conjugating enzymes and then transfers it to substrates.</text>
</comment>
<dbReference type="GO" id="GO:0061630">
    <property type="term" value="F:ubiquitin protein ligase activity"/>
    <property type="evidence" value="ECO:0007669"/>
    <property type="project" value="UniProtKB-EC"/>
</dbReference>
<evidence type="ECO:0000256" key="4">
    <source>
        <dbReference type="ARBA" id="ARBA00004906"/>
    </source>
</evidence>
<keyword evidence="11" id="KW-0833">Ubl conjugation pathway</keyword>
<dbReference type="InterPro" id="IPR002867">
    <property type="entry name" value="IBR_dom"/>
</dbReference>
<evidence type="ECO:0000256" key="7">
    <source>
        <dbReference type="ARBA" id="ARBA00022679"/>
    </source>
</evidence>
<dbReference type="Proteomes" id="UP001558713">
    <property type="component" value="Unassembled WGS sequence"/>
</dbReference>
<comment type="pathway">
    <text evidence="4">Protein modification; protein ubiquitination.</text>
</comment>
<dbReference type="PANTHER" id="PTHR11685">
    <property type="entry name" value="RBR FAMILY RING FINGER AND IBR DOMAIN-CONTAINING"/>
    <property type="match status" value="1"/>
</dbReference>
<proteinExistence type="inferred from homology"/>
<dbReference type="InterPro" id="IPR036397">
    <property type="entry name" value="RNaseH_sf"/>
</dbReference>
<evidence type="ECO:0000256" key="12">
    <source>
        <dbReference type="ARBA" id="ARBA00022833"/>
    </source>
</evidence>
<dbReference type="Gene3D" id="3.30.40.10">
    <property type="entry name" value="Zinc/RING finger domain, C3HC4 (zinc finger)"/>
    <property type="match status" value="1"/>
</dbReference>
<evidence type="ECO:0000256" key="2">
    <source>
        <dbReference type="ARBA" id="ARBA00001947"/>
    </source>
</evidence>
<reference evidence="17 18" key="1">
    <citation type="submission" date="2024-04" db="EMBL/GenBank/DDBJ databases">
        <title>Genome assembly C_amara_ONT_v2.</title>
        <authorList>
            <person name="Yant L."/>
            <person name="Moore C."/>
            <person name="Slenker M."/>
        </authorList>
    </citation>
    <scope>NUCLEOTIDE SEQUENCE [LARGE SCALE GENOMIC DNA]</scope>
    <source>
        <tissue evidence="17">Leaf</tissue>
    </source>
</reference>
<comment type="similarity">
    <text evidence="5">Belongs to the RBR family. Ariadne subfamily.</text>
</comment>
<keyword evidence="8" id="KW-0479">Metal-binding</keyword>
<evidence type="ECO:0000256" key="9">
    <source>
        <dbReference type="ARBA" id="ARBA00022737"/>
    </source>
</evidence>
<keyword evidence="12" id="KW-0862">Zinc</keyword>
<keyword evidence="9" id="KW-0677">Repeat</keyword>
<comment type="caution">
    <text evidence="17">The sequence shown here is derived from an EMBL/GenBank/DDBJ whole genome shotgun (WGS) entry which is preliminary data.</text>
</comment>
<dbReference type="InterPro" id="IPR013083">
    <property type="entry name" value="Znf_RING/FYVE/PHD"/>
</dbReference>
<sequence>METHDLGFISKKQRIDCSITKDIRNFESEGSSKVIQSASKTTKFVDNIVYKLYFKGLLSDVMAHNDGKKIWKAGFGVAICDEADNLLCEIKESVSDTDLNRKGVEILALTRGLNESINLGIRNILICCDDHQIYQLLTGRWKPSMSLSPLVEEVKHLREKMASSEPVLIARNGVKFAFKLARETIDSQISSSSSSSRRRIIDVNPIPKEICAICFEETDAEEMFCIDKCLHRYCNDCVRQHLEVKLVDGVVPKCLKYGCETELTFESCEKVLITKLKELWKQKMKEDSIPAAEKIYCPYPNCSMLMSKTELPSGSGSDQTNVRACIKCSGLFCIDCKAPSHSGLSCADYKKLNPKSEDDDMKLKSLAEDNGWRQCVKCNHYIDRFEGCNHVTCRCGYQFCYLCGLEWKKLSYCPSGCRSFGYGYYDDDDDDGGDDDDNYDSDFSVSDDSD</sequence>
<dbReference type="InterPro" id="IPR017907">
    <property type="entry name" value="Znf_RING_CS"/>
</dbReference>
<dbReference type="PROSITE" id="PS50089">
    <property type="entry name" value="ZF_RING_2"/>
    <property type="match status" value="1"/>
</dbReference>
<evidence type="ECO:0000313" key="18">
    <source>
        <dbReference type="Proteomes" id="UP001558713"/>
    </source>
</evidence>
<dbReference type="InterPro" id="IPR001841">
    <property type="entry name" value="Znf_RING"/>
</dbReference>
<evidence type="ECO:0000259" key="16">
    <source>
        <dbReference type="PROSITE" id="PS51873"/>
    </source>
</evidence>
<dbReference type="InterPro" id="IPR031127">
    <property type="entry name" value="E3_UB_ligase_RBR"/>
</dbReference>
<protein>
    <recommendedName>
        <fullName evidence="6">RBR-type E3 ubiquitin transferase</fullName>
        <ecNumber evidence="6">2.3.2.31</ecNumber>
    </recommendedName>
</protein>
<keyword evidence="7" id="KW-0808">Transferase</keyword>
<name>A0ABD1AXM5_CARAN</name>
<keyword evidence="10 13" id="KW-0863">Zinc-finger</keyword>
<evidence type="ECO:0000256" key="11">
    <source>
        <dbReference type="ARBA" id="ARBA00022786"/>
    </source>
</evidence>
<accession>A0ABD1AXM5</accession>
<evidence type="ECO:0000256" key="1">
    <source>
        <dbReference type="ARBA" id="ARBA00001798"/>
    </source>
</evidence>
<evidence type="ECO:0000256" key="8">
    <source>
        <dbReference type="ARBA" id="ARBA00022723"/>
    </source>
</evidence>
<dbReference type="EC" id="2.3.2.31" evidence="6"/>
<evidence type="ECO:0000256" key="13">
    <source>
        <dbReference type="PROSITE-ProRule" id="PRU00175"/>
    </source>
</evidence>
<dbReference type="AlphaFoldDB" id="A0ABD1AXM5"/>
<evidence type="ECO:0000256" key="6">
    <source>
        <dbReference type="ARBA" id="ARBA00012251"/>
    </source>
</evidence>
<dbReference type="CDD" id="cd22584">
    <property type="entry name" value="Rcat_RBR_unk"/>
    <property type="match status" value="1"/>
</dbReference>
<dbReference type="Pfam" id="PF13456">
    <property type="entry name" value="RVT_3"/>
    <property type="match status" value="1"/>
</dbReference>
<dbReference type="Pfam" id="PF01485">
    <property type="entry name" value="IBR"/>
    <property type="match status" value="2"/>
</dbReference>
<dbReference type="SMART" id="SM00647">
    <property type="entry name" value="IBR"/>
    <property type="match status" value="2"/>
</dbReference>
<feature type="domain" description="RING-type" evidence="16">
    <location>
        <begin position="207"/>
        <end position="426"/>
    </location>
</feature>
<dbReference type="Gene3D" id="1.20.120.1750">
    <property type="match status" value="1"/>
</dbReference>
<dbReference type="GO" id="GO:0008270">
    <property type="term" value="F:zinc ion binding"/>
    <property type="evidence" value="ECO:0007669"/>
    <property type="project" value="UniProtKB-KW"/>
</dbReference>
<feature type="domain" description="RING-type" evidence="15">
    <location>
        <begin position="211"/>
        <end position="254"/>
    </location>
</feature>
<comment type="cofactor">
    <cofactor evidence="2">
        <name>Zn(2+)</name>
        <dbReference type="ChEBI" id="CHEBI:29105"/>
    </cofactor>
</comment>
<evidence type="ECO:0000259" key="15">
    <source>
        <dbReference type="PROSITE" id="PS50089"/>
    </source>
</evidence>
<organism evidence="17 18">
    <name type="scientific">Cardamine amara subsp. amara</name>
    <dbReference type="NCBI Taxonomy" id="228776"/>
    <lineage>
        <taxon>Eukaryota</taxon>
        <taxon>Viridiplantae</taxon>
        <taxon>Streptophyta</taxon>
        <taxon>Embryophyta</taxon>
        <taxon>Tracheophyta</taxon>
        <taxon>Spermatophyta</taxon>
        <taxon>Magnoliopsida</taxon>
        <taxon>eudicotyledons</taxon>
        <taxon>Gunneridae</taxon>
        <taxon>Pentapetalae</taxon>
        <taxon>rosids</taxon>
        <taxon>malvids</taxon>
        <taxon>Brassicales</taxon>
        <taxon>Brassicaceae</taxon>
        <taxon>Cardamineae</taxon>
        <taxon>Cardamine</taxon>
    </lineage>
</organism>
<evidence type="ECO:0000313" key="17">
    <source>
        <dbReference type="EMBL" id="KAL1208179.1"/>
    </source>
</evidence>
<dbReference type="Gene3D" id="3.30.420.10">
    <property type="entry name" value="Ribonuclease H-like superfamily/Ribonuclease H"/>
    <property type="match status" value="1"/>
</dbReference>
<dbReference type="EMBL" id="JBANAX010000456">
    <property type="protein sequence ID" value="KAL1208179.1"/>
    <property type="molecule type" value="Genomic_DNA"/>
</dbReference>
<feature type="region of interest" description="Disordered" evidence="14">
    <location>
        <begin position="428"/>
        <end position="450"/>
    </location>
</feature>
<dbReference type="SUPFAM" id="SSF57850">
    <property type="entry name" value="RING/U-box"/>
    <property type="match status" value="3"/>
</dbReference>
<dbReference type="FunFam" id="3.30.420.10:FF:000076">
    <property type="entry name" value="RBR-type E3 ubiquitin transferase"/>
    <property type="match status" value="1"/>
</dbReference>
<comment type="catalytic activity">
    <reaction evidence="1">
        <text>[E2 ubiquitin-conjugating enzyme]-S-ubiquitinyl-L-cysteine + [acceptor protein]-L-lysine = [E2 ubiquitin-conjugating enzyme]-L-cysteine + [acceptor protein]-N(6)-ubiquitinyl-L-lysine.</text>
        <dbReference type="EC" id="2.3.2.31"/>
    </reaction>
</comment>
<evidence type="ECO:0000256" key="14">
    <source>
        <dbReference type="SAM" id="MobiDB-lite"/>
    </source>
</evidence>
<dbReference type="InterPro" id="IPR018957">
    <property type="entry name" value="Znf_C3HC4_RING-type"/>
</dbReference>
<evidence type="ECO:0000256" key="3">
    <source>
        <dbReference type="ARBA" id="ARBA00003976"/>
    </source>
</evidence>
<dbReference type="Pfam" id="PF00097">
    <property type="entry name" value="zf-C3HC4"/>
    <property type="match status" value="1"/>
</dbReference>
<dbReference type="PROSITE" id="PS00518">
    <property type="entry name" value="ZF_RING_1"/>
    <property type="match status" value="1"/>
</dbReference>
<evidence type="ECO:0000256" key="5">
    <source>
        <dbReference type="ARBA" id="ARBA00005884"/>
    </source>
</evidence>
<dbReference type="CDD" id="cd22582">
    <property type="entry name" value="BRcat_RBR_unk"/>
    <property type="match status" value="1"/>
</dbReference>
<evidence type="ECO:0000256" key="10">
    <source>
        <dbReference type="ARBA" id="ARBA00022771"/>
    </source>
</evidence>
<dbReference type="InterPro" id="IPR044066">
    <property type="entry name" value="TRIAD_supradom"/>
</dbReference>
<keyword evidence="18" id="KW-1185">Reference proteome</keyword>
<dbReference type="InterPro" id="IPR002156">
    <property type="entry name" value="RNaseH_domain"/>
</dbReference>